<dbReference type="GO" id="GO:0034213">
    <property type="term" value="P:quinolinate catabolic process"/>
    <property type="evidence" value="ECO:0007669"/>
    <property type="project" value="TreeGrafter"/>
</dbReference>
<accession>C7LYT9</accession>
<dbReference type="PANTHER" id="PTHR32179">
    <property type="entry name" value="NICOTINATE-NUCLEOTIDE PYROPHOSPHORYLASE [CARBOXYLATING]"/>
    <property type="match status" value="1"/>
</dbReference>
<feature type="domain" description="Quinolinate phosphoribosyl transferase N-terminal" evidence="13">
    <location>
        <begin position="26"/>
        <end position="114"/>
    </location>
</feature>
<dbReference type="EC" id="2.4.2.19" evidence="4"/>
<dbReference type="SUPFAM" id="SSF54675">
    <property type="entry name" value="Nicotinate/Quinolinate PRTase N-terminal domain-like"/>
    <property type="match status" value="1"/>
</dbReference>
<evidence type="ECO:0000256" key="11">
    <source>
        <dbReference type="PIRNR" id="PIRNR006250"/>
    </source>
</evidence>
<dbReference type="UniPathway" id="UPA00253">
    <property type="reaction ID" value="UER00331"/>
</dbReference>
<dbReference type="InterPro" id="IPR037128">
    <property type="entry name" value="Quinolinate_PRibosylTase_N_sf"/>
</dbReference>
<keyword evidence="6" id="KW-0662">Pyridine nucleotide biosynthesis</keyword>
<keyword evidence="8 11" id="KW-0808">Transferase</keyword>
<dbReference type="eggNOG" id="COG0157">
    <property type="taxonomic scope" value="Bacteria"/>
</dbReference>
<name>C7LYT9_ACIFD</name>
<dbReference type="RefSeq" id="WP_015798386.1">
    <property type="nucleotide sequence ID" value="NC_013124.1"/>
</dbReference>
<reference evidence="14 15" key="1">
    <citation type="journal article" date="2009" name="Stand. Genomic Sci.">
        <title>Complete genome sequence of Acidimicrobium ferrooxidans type strain (ICP).</title>
        <authorList>
            <person name="Clum A."/>
            <person name="Nolan M."/>
            <person name="Lang E."/>
            <person name="Glavina Del Rio T."/>
            <person name="Tice H."/>
            <person name="Copeland A."/>
            <person name="Cheng J.F."/>
            <person name="Lucas S."/>
            <person name="Chen F."/>
            <person name="Bruce D."/>
            <person name="Goodwin L."/>
            <person name="Pitluck S."/>
            <person name="Ivanova N."/>
            <person name="Mavrommatis K."/>
            <person name="Mikhailova N."/>
            <person name="Pati A."/>
            <person name="Chen A."/>
            <person name="Palaniappan K."/>
            <person name="Goker M."/>
            <person name="Spring S."/>
            <person name="Land M."/>
            <person name="Hauser L."/>
            <person name="Chang Y.J."/>
            <person name="Jeffries C.C."/>
            <person name="Chain P."/>
            <person name="Bristow J."/>
            <person name="Eisen J.A."/>
            <person name="Markowitz V."/>
            <person name="Hugenholtz P."/>
            <person name="Kyrpides N.C."/>
            <person name="Klenk H.P."/>
            <person name="Lapidus A."/>
        </authorList>
    </citation>
    <scope>NUCLEOTIDE SEQUENCE [LARGE SCALE GENOMIC DNA]</scope>
    <source>
        <strain evidence="15">DSM 10331 / JCM 15462 / NBRC 103882 / ICP</strain>
    </source>
</reference>
<evidence type="ECO:0000256" key="8">
    <source>
        <dbReference type="ARBA" id="ARBA00022679"/>
    </source>
</evidence>
<dbReference type="Gene3D" id="3.20.20.70">
    <property type="entry name" value="Aldolase class I"/>
    <property type="match status" value="1"/>
</dbReference>
<dbReference type="Proteomes" id="UP000000771">
    <property type="component" value="Chromosome"/>
</dbReference>
<dbReference type="CDD" id="cd01572">
    <property type="entry name" value="QPRTase"/>
    <property type="match status" value="1"/>
</dbReference>
<evidence type="ECO:0000256" key="10">
    <source>
        <dbReference type="ARBA" id="ARBA00047445"/>
    </source>
</evidence>
<dbReference type="InterPro" id="IPR004393">
    <property type="entry name" value="NadC"/>
</dbReference>
<protein>
    <recommendedName>
        <fullName evidence="5">Nicotinate-nucleotide pyrophosphorylase [carboxylating]</fullName>
        <ecNumber evidence="4">2.4.2.19</ecNumber>
    </recommendedName>
    <alternativeName>
        <fullName evidence="9">Quinolinate phosphoribosyltransferase [decarboxylating]</fullName>
    </alternativeName>
</protein>
<organism evidence="14 15">
    <name type="scientific">Acidimicrobium ferrooxidans (strain DSM 10331 / JCM 15462 / NBRC 103882 / ICP)</name>
    <dbReference type="NCBI Taxonomy" id="525909"/>
    <lineage>
        <taxon>Bacteria</taxon>
        <taxon>Bacillati</taxon>
        <taxon>Actinomycetota</taxon>
        <taxon>Acidimicrobiia</taxon>
        <taxon>Acidimicrobiales</taxon>
        <taxon>Acidimicrobiaceae</taxon>
        <taxon>Acidimicrobium</taxon>
    </lineage>
</organism>
<sequence>MTALRASSLERLVALALDEDLGERGDITGSLVPERTVRLELRARDEGVLAGSNTAEVVLRATAARLGAAAPTIEWSAHDADALEPGQLIAELAGSNRVLLAAERTMLNLLTHLSGVATTTARAVAEIADTRCRLRDTRKTLPGMRGLEKAAVRAGGGENHRFSLDDAILLKDNHLAQAPLEHLVAAARQRFGDLPIEVEVDDLDGLEEALALDVPMVLLDNFTLEATRDAVRLNGGRAKLESSGGLRPGRLREVALTGVDYLAVGWITHSAPSLDLGLDWPAS</sequence>
<dbReference type="SUPFAM" id="SSF51690">
    <property type="entry name" value="Nicotinate/Quinolinate PRTase C-terminal domain-like"/>
    <property type="match status" value="1"/>
</dbReference>
<dbReference type="EMBL" id="CP001631">
    <property type="protein sequence ID" value="ACU53897.1"/>
    <property type="molecule type" value="Genomic_DNA"/>
</dbReference>
<dbReference type="NCBIfam" id="TIGR00078">
    <property type="entry name" value="nadC"/>
    <property type="match status" value="1"/>
</dbReference>
<dbReference type="GO" id="GO:0005737">
    <property type="term" value="C:cytoplasm"/>
    <property type="evidence" value="ECO:0007669"/>
    <property type="project" value="TreeGrafter"/>
</dbReference>
<comment type="catalytic activity">
    <reaction evidence="10">
        <text>nicotinate beta-D-ribonucleotide + CO2 + diphosphate = quinolinate + 5-phospho-alpha-D-ribose 1-diphosphate + 2 H(+)</text>
        <dbReference type="Rhea" id="RHEA:12733"/>
        <dbReference type="ChEBI" id="CHEBI:15378"/>
        <dbReference type="ChEBI" id="CHEBI:16526"/>
        <dbReference type="ChEBI" id="CHEBI:29959"/>
        <dbReference type="ChEBI" id="CHEBI:33019"/>
        <dbReference type="ChEBI" id="CHEBI:57502"/>
        <dbReference type="ChEBI" id="CHEBI:58017"/>
        <dbReference type="EC" id="2.4.2.19"/>
    </reaction>
</comment>
<keyword evidence="15" id="KW-1185">Reference proteome</keyword>
<dbReference type="HOGENOM" id="CLU_039622_0_0_11"/>
<evidence type="ECO:0000256" key="7">
    <source>
        <dbReference type="ARBA" id="ARBA00022676"/>
    </source>
</evidence>
<gene>
    <name evidence="14" type="ordered locus">Afer_0958</name>
</gene>
<evidence type="ECO:0000256" key="3">
    <source>
        <dbReference type="ARBA" id="ARBA00009400"/>
    </source>
</evidence>
<evidence type="ECO:0000256" key="5">
    <source>
        <dbReference type="ARBA" id="ARBA00020990"/>
    </source>
</evidence>
<dbReference type="PANTHER" id="PTHR32179:SF3">
    <property type="entry name" value="NICOTINATE-NUCLEOTIDE PYROPHOSPHORYLASE [CARBOXYLATING]"/>
    <property type="match status" value="1"/>
</dbReference>
<dbReference type="InterPro" id="IPR002638">
    <property type="entry name" value="Quinolinate_PRibosylTrfase_C"/>
</dbReference>
<keyword evidence="7 11" id="KW-0328">Glycosyltransferase</keyword>
<dbReference type="Pfam" id="PF01729">
    <property type="entry name" value="QRPTase_C"/>
    <property type="match status" value="1"/>
</dbReference>
<dbReference type="GO" id="GO:0004514">
    <property type="term" value="F:nicotinate-nucleotide diphosphorylase (carboxylating) activity"/>
    <property type="evidence" value="ECO:0007669"/>
    <property type="project" value="UniProtKB-EC"/>
</dbReference>
<feature type="domain" description="Quinolinate phosphoribosyl transferase C-terminal" evidence="12">
    <location>
        <begin position="116"/>
        <end position="279"/>
    </location>
</feature>
<dbReference type="InterPro" id="IPR022412">
    <property type="entry name" value="Quinolinate_PRibosylTrfase_N"/>
</dbReference>
<dbReference type="InterPro" id="IPR027277">
    <property type="entry name" value="NadC/ModD"/>
</dbReference>
<dbReference type="PIRSF" id="PIRSF006250">
    <property type="entry name" value="NadC_ModD"/>
    <property type="match status" value="1"/>
</dbReference>
<evidence type="ECO:0000259" key="13">
    <source>
        <dbReference type="Pfam" id="PF02749"/>
    </source>
</evidence>
<evidence type="ECO:0000259" key="12">
    <source>
        <dbReference type="Pfam" id="PF01729"/>
    </source>
</evidence>
<evidence type="ECO:0000313" key="15">
    <source>
        <dbReference type="Proteomes" id="UP000000771"/>
    </source>
</evidence>
<comment type="pathway">
    <text evidence="2">Cofactor biosynthesis; NAD(+) biosynthesis; nicotinate D-ribonucleotide from quinolinate: step 1/1.</text>
</comment>
<dbReference type="GO" id="GO:0009435">
    <property type="term" value="P:NAD+ biosynthetic process"/>
    <property type="evidence" value="ECO:0007669"/>
    <property type="project" value="UniProtKB-UniPathway"/>
</dbReference>
<dbReference type="FunFam" id="3.20.20.70:FF:000030">
    <property type="entry name" value="Nicotinate-nucleotide pyrophosphorylase, carboxylating"/>
    <property type="match status" value="1"/>
</dbReference>
<dbReference type="Gene3D" id="3.90.1170.20">
    <property type="entry name" value="Quinolinate phosphoribosyl transferase, N-terminal domain"/>
    <property type="match status" value="1"/>
</dbReference>
<dbReference type="OrthoDB" id="9782546at2"/>
<dbReference type="InterPro" id="IPR013785">
    <property type="entry name" value="Aldolase_TIM"/>
</dbReference>
<dbReference type="STRING" id="525909.Afer_0958"/>
<evidence type="ECO:0000256" key="1">
    <source>
        <dbReference type="ARBA" id="ARBA00003237"/>
    </source>
</evidence>
<comment type="similarity">
    <text evidence="3 11">Belongs to the NadC/ModD family.</text>
</comment>
<dbReference type="InterPro" id="IPR036068">
    <property type="entry name" value="Nicotinate_pribotase-like_C"/>
</dbReference>
<dbReference type="Pfam" id="PF02749">
    <property type="entry name" value="QRPTase_N"/>
    <property type="match status" value="1"/>
</dbReference>
<evidence type="ECO:0000256" key="4">
    <source>
        <dbReference type="ARBA" id="ARBA00011944"/>
    </source>
</evidence>
<proteinExistence type="inferred from homology"/>
<comment type="function">
    <text evidence="1">Involved in the catabolism of quinolinic acid (QA).</text>
</comment>
<evidence type="ECO:0000256" key="9">
    <source>
        <dbReference type="ARBA" id="ARBA00033102"/>
    </source>
</evidence>
<dbReference type="AlphaFoldDB" id="C7LYT9"/>
<dbReference type="KEGG" id="afo:Afer_0958"/>
<evidence type="ECO:0000256" key="2">
    <source>
        <dbReference type="ARBA" id="ARBA00004893"/>
    </source>
</evidence>
<evidence type="ECO:0000256" key="6">
    <source>
        <dbReference type="ARBA" id="ARBA00022642"/>
    </source>
</evidence>
<evidence type="ECO:0000313" key="14">
    <source>
        <dbReference type="EMBL" id="ACU53897.1"/>
    </source>
</evidence>